<dbReference type="InterPro" id="IPR011989">
    <property type="entry name" value="ARM-like"/>
</dbReference>
<keyword evidence="2" id="KW-1185">Reference proteome</keyword>
<organism evidence="2 3">
    <name type="scientific">Panagrolaimus davidi</name>
    <dbReference type="NCBI Taxonomy" id="227884"/>
    <lineage>
        <taxon>Eukaryota</taxon>
        <taxon>Metazoa</taxon>
        <taxon>Ecdysozoa</taxon>
        <taxon>Nematoda</taxon>
        <taxon>Chromadorea</taxon>
        <taxon>Rhabditida</taxon>
        <taxon>Tylenchina</taxon>
        <taxon>Panagrolaimomorpha</taxon>
        <taxon>Panagrolaimoidea</taxon>
        <taxon>Panagrolaimidae</taxon>
        <taxon>Panagrolaimus</taxon>
    </lineage>
</organism>
<evidence type="ECO:0000313" key="2">
    <source>
        <dbReference type="Proteomes" id="UP000887578"/>
    </source>
</evidence>
<dbReference type="AlphaFoldDB" id="A0A914Q1U8"/>
<feature type="domain" description="Maestro/Maestro-like HEAT-repeats" evidence="1">
    <location>
        <begin position="5"/>
        <end position="163"/>
    </location>
</feature>
<protein>
    <recommendedName>
        <fullName evidence="1">Maestro/Maestro-like HEAT-repeats domain-containing protein</fullName>
    </recommendedName>
</protein>
<dbReference type="GO" id="GO:0005737">
    <property type="term" value="C:cytoplasm"/>
    <property type="evidence" value="ECO:0007669"/>
    <property type="project" value="TreeGrafter"/>
</dbReference>
<reference evidence="3" key="1">
    <citation type="submission" date="2022-11" db="UniProtKB">
        <authorList>
            <consortium name="WormBaseParasite"/>
        </authorList>
    </citation>
    <scope>IDENTIFICATION</scope>
</reference>
<accession>A0A914Q1U8</accession>
<dbReference type="InterPro" id="IPR016024">
    <property type="entry name" value="ARM-type_fold"/>
</dbReference>
<dbReference type="Pfam" id="PF23227">
    <property type="entry name" value="HEAT_MROH2B_C"/>
    <property type="match status" value="1"/>
</dbReference>
<dbReference type="Proteomes" id="UP000887578">
    <property type="component" value="Unplaced"/>
</dbReference>
<dbReference type="WBParaSite" id="PDA_v2.g25163.t1">
    <property type="protein sequence ID" value="PDA_v2.g25163.t1"/>
    <property type="gene ID" value="PDA_v2.g25163"/>
</dbReference>
<dbReference type="PANTHER" id="PTHR23120">
    <property type="entry name" value="MAESTRO-RELATED HEAT DOMAIN-CONTAINING"/>
    <property type="match status" value="1"/>
</dbReference>
<dbReference type="InterPro" id="IPR045206">
    <property type="entry name" value="Maestro_heat-like_prot"/>
</dbReference>
<dbReference type="InterPro" id="IPR055406">
    <property type="entry name" value="HEAT_Maestro"/>
</dbReference>
<dbReference type="PANTHER" id="PTHR23120:SF0">
    <property type="entry name" value="MAESTRO HEAT-LIKE REPEAT FAMILY MEMBER 1"/>
    <property type="match status" value="1"/>
</dbReference>
<name>A0A914Q1U8_9BILA</name>
<dbReference type="SUPFAM" id="SSF48371">
    <property type="entry name" value="ARM repeat"/>
    <property type="match status" value="1"/>
</dbReference>
<proteinExistence type="predicted"/>
<dbReference type="Gene3D" id="1.25.10.10">
    <property type="entry name" value="Leucine-rich Repeat Variant"/>
    <property type="match status" value="1"/>
</dbReference>
<evidence type="ECO:0000313" key="3">
    <source>
        <dbReference type="WBParaSite" id="PDA_v2.g25163.t1"/>
    </source>
</evidence>
<evidence type="ECO:0000259" key="1">
    <source>
        <dbReference type="Pfam" id="PF23227"/>
    </source>
</evidence>
<sequence>MLDKVVEELKQFVKDKHLLVRKLAIRGYTAIGTLASSMPNGNIIAQKYAQIAFEAALNGLDDAYDRKDEIAAESICALDSIVIIVEKEFIERFLSNLLLKLRPCFEKENPCLRAVAFSLFGKLGSMIGDSEIFKQNIHENIVSILLHLNDEDDLVKLVCEFCWVMTEHENQVFIGNTFFDMKQDSEK</sequence>